<dbReference type="EMBL" id="JADFTS010000008">
    <property type="protein sequence ID" value="KAF9592972.1"/>
    <property type="molecule type" value="Genomic_DNA"/>
</dbReference>
<gene>
    <name evidence="4" type="ORF">IFM89_019276</name>
</gene>
<evidence type="ECO:0000313" key="4">
    <source>
        <dbReference type="EMBL" id="KAF9592972.1"/>
    </source>
</evidence>
<dbReference type="AlphaFoldDB" id="A0A835LHS6"/>
<dbReference type="Proteomes" id="UP000631114">
    <property type="component" value="Unassembled WGS sequence"/>
</dbReference>
<organism evidence="4 5">
    <name type="scientific">Coptis chinensis</name>
    <dbReference type="NCBI Taxonomy" id="261450"/>
    <lineage>
        <taxon>Eukaryota</taxon>
        <taxon>Viridiplantae</taxon>
        <taxon>Streptophyta</taxon>
        <taxon>Embryophyta</taxon>
        <taxon>Tracheophyta</taxon>
        <taxon>Spermatophyta</taxon>
        <taxon>Magnoliopsida</taxon>
        <taxon>Ranunculales</taxon>
        <taxon>Ranunculaceae</taxon>
        <taxon>Coptidoideae</taxon>
        <taxon>Coptis</taxon>
    </lineage>
</organism>
<dbReference type="InterPro" id="IPR043891">
    <property type="entry name" value="SPARK"/>
</dbReference>
<feature type="chain" id="PRO_5032796291" description="SPARK domain-containing protein" evidence="2">
    <location>
        <begin position="24"/>
        <end position="329"/>
    </location>
</feature>
<evidence type="ECO:0000256" key="1">
    <source>
        <dbReference type="SAM" id="Phobius"/>
    </source>
</evidence>
<keyword evidence="1" id="KW-1133">Transmembrane helix</keyword>
<keyword evidence="1" id="KW-0472">Membrane</keyword>
<dbReference type="PANTHER" id="PTHR34056:SF1">
    <property type="entry name" value="GPI-ANCHORED PROTEIN"/>
    <property type="match status" value="1"/>
</dbReference>
<evidence type="ECO:0000256" key="2">
    <source>
        <dbReference type="SAM" id="SignalP"/>
    </source>
</evidence>
<feature type="domain" description="SPARK" evidence="3">
    <location>
        <begin position="56"/>
        <end position="225"/>
    </location>
</feature>
<sequence>MFQITTCPLFFLLFLHIPYYLFALPTLPEPDPASIQPFLPTPSPPDTISAFPEQSNLATCPLDLPDELFHGIGHACSGKNRAGQLSRSKCCPVLAAWLYSAYAGTALGRAGKMAVTPYNLPILPEDSESCVDNLGKALKGRGIELRQPNETCDVVYCYCNIRLHPLSCPEAFTVSKEGKLVGDKSVRMLENDCLNNNKSHLSLARCSKCLNRLYQLKEENSMDTTRKSDRKSKMHSRDCELMGLTWLLSKNRTAYIHTVTAVLRALMLSPDGSHPQSCSLASDGLPLAVDSAELDDKSSSNKRLLTTSGALVHVCAIIIFVLSFRFDNT</sequence>
<dbReference type="Pfam" id="PF19160">
    <property type="entry name" value="SPARK"/>
    <property type="match status" value="1"/>
</dbReference>
<proteinExistence type="predicted"/>
<keyword evidence="5" id="KW-1185">Reference proteome</keyword>
<evidence type="ECO:0000313" key="5">
    <source>
        <dbReference type="Proteomes" id="UP000631114"/>
    </source>
</evidence>
<dbReference type="OrthoDB" id="764087at2759"/>
<dbReference type="PANTHER" id="PTHR34056">
    <property type="entry name" value="GPI-ANCHORED PROTEIN"/>
    <property type="match status" value="1"/>
</dbReference>
<protein>
    <recommendedName>
        <fullName evidence="3">SPARK domain-containing protein</fullName>
    </recommendedName>
</protein>
<accession>A0A835LHS6</accession>
<feature type="transmembrane region" description="Helical" evidence="1">
    <location>
        <begin position="304"/>
        <end position="324"/>
    </location>
</feature>
<keyword evidence="2" id="KW-0732">Signal</keyword>
<name>A0A835LHS6_9MAGN</name>
<dbReference type="InterPro" id="IPR040376">
    <property type="entry name" value="At4g28100-like"/>
</dbReference>
<comment type="caution">
    <text evidence="4">The sequence shown here is derived from an EMBL/GenBank/DDBJ whole genome shotgun (WGS) entry which is preliminary data.</text>
</comment>
<keyword evidence="1" id="KW-0812">Transmembrane</keyword>
<reference evidence="4 5" key="1">
    <citation type="submission" date="2020-10" db="EMBL/GenBank/DDBJ databases">
        <title>The Coptis chinensis genome and diversification of protoberbering-type alkaloids.</title>
        <authorList>
            <person name="Wang B."/>
            <person name="Shu S."/>
            <person name="Song C."/>
            <person name="Liu Y."/>
        </authorList>
    </citation>
    <scope>NUCLEOTIDE SEQUENCE [LARGE SCALE GENOMIC DNA]</scope>
    <source>
        <strain evidence="4">HL-2020</strain>
        <tissue evidence="4">Leaf</tissue>
    </source>
</reference>
<feature type="signal peptide" evidence="2">
    <location>
        <begin position="1"/>
        <end position="23"/>
    </location>
</feature>
<evidence type="ECO:0000259" key="3">
    <source>
        <dbReference type="Pfam" id="PF19160"/>
    </source>
</evidence>